<dbReference type="Pfam" id="PF00795">
    <property type="entry name" value="CN_hydrolase"/>
    <property type="match status" value="1"/>
</dbReference>
<dbReference type="Gene3D" id="3.40.630.30">
    <property type="match status" value="1"/>
</dbReference>
<protein>
    <submittedName>
        <fullName evidence="5">GNAT family N-acetyltransferase</fullName>
        <ecNumber evidence="5">2.3.1.-</ecNumber>
    </submittedName>
</protein>
<dbReference type="EC" id="2.3.1.-" evidence="5"/>
<name>A0A956NJE8_UNCEI</name>
<feature type="compositionally biased region" description="Low complexity" evidence="2">
    <location>
        <begin position="41"/>
        <end position="78"/>
    </location>
</feature>
<evidence type="ECO:0000313" key="6">
    <source>
        <dbReference type="Proteomes" id="UP000739538"/>
    </source>
</evidence>
<dbReference type="SUPFAM" id="SSF55729">
    <property type="entry name" value="Acyl-CoA N-acyltransferases (Nat)"/>
    <property type="match status" value="1"/>
</dbReference>
<dbReference type="GO" id="GO:0016747">
    <property type="term" value="F:acyltransferase activity, transferring groups other than amino-acyl groups"/>
    <property type="evidence" value="ECO:0007669"/>
    <property type="project" value="InterPro"/>
</dbReference>
<accession>A0A956NJE8</accession>
<dbReference type="InterPro" id="IPR001110">
    <property type="entry name" value="UPF0012_CS"/>
</dbReference>
<dbReference type="EMBL" id="JAGQHS010000155">
    <property type="protein sequence ID" value="MCA9758265.1"/>
    <property type="molecule type" value="Genomic_DNA"/>
</dbReference>
<feature type="domain" description="N-acetyltransferase" evidence="4">
    <location>
        <begin position="128"/>
        <end position="327"/>
    </location>
</feature>
<evidence type="ECO:0000256" key="2">
    <source>
        <dbReference type="SAM" id="MobiDB-lite"/>
    </source>
</evidence>
<reference evidence="5" key="1">
    <citation type="submission" date="2020-04" db="EMBL/GenBank/DDBJ databases">
        <authorList>
            <person name="Zhang T."/>
        </authorList>
    </citation>
    <scope>NUCLEOTIDE SEQUENCE</scope>
    <source>
        <strain evidence="5">HKST-UBA02</strain>
    </source>
</reference>
<proteinExistence type="inferred from homology"/>
<dbReference type="PROSITE" id="PS50263">
    <property type="entry name" value="CN_HYDROLASE"/>
    <property type="match status" value="1"/>
</dbReference>
<dbReference type="CDD" id="cd07574">
    <property type="entry name" value="nitrilase_Rim1_like"/>
    <property type="match status" value="1"/>
</dbReference>
<dbReference type="PANTHER" id="PTHR23088:SF50">
    <property type="entry name" value="HYDROLASE YHCX"/>
    <property type="match status" value="1"/>
</dbReference>
<keyword evidence="5" id="KW-0808">Transferase</keyword>
<dbReference type="InterPro" id="IPR016181">
    <property type="entry name" value="Acyl_CoA_acyltransferase"/>
</dbReference>
<dbReference type="InterPro" id="IPR000182">
    <property type="entry name" value="GNAT_dom"/>
</dbReference>
<dbReference type="Proteomes" id="UP000739538">
    <property type="component" value="Unassembled WGS sequence"/>
</dbReference>
<dbReference type="Gene3D" id="3.60.110.10">
    <property type="entry name" value="Carbon-nitrogen hydrolase"/>
    <property type="match status" value="1"/>
</dbReference>
<reference evidence="5" key="2">
    <citation type="journal article" date="2021" name="Microbiome">
        <title>Successional dynamics and alternative stable states in a saline activated sludge microbial community over 9 years.</title>
        <authorList>
            <person name="Wang Y."/>
            <person name="Ye J."/>
            <person name="Ju F."/>
            <person name="Liu L."/>
            <person name="Boyd J.A."/>
            <person name="Deng Y."/>
            <person name="Parks D.H."/>
            <person name="Jiang X."/>
            <person name="Yin X."/>
            <person name="Woodcroft B.J."/>
            <person name="Tyson G.W."/>
            <person name="Hugenholtz P."/>
            <person name="Polz M.F."/>
            <person name="Zhang T."/>
        </authorList>
    </citation>
    <scope>NUCLEOTIDE SEQUENCE</scope>
    <source>
        <strain evidence="5">HKST-UBA02</strain>
    </source>
</reference>
<comment type="similarity">
    <text evidence="1">Belongs to the carbon-nitrogen hydrolase superfamily. NIT1/NIT2 family.</text>
</comment>
<feature type="compositionally biased region" description="Basic residues" evidence="2">
    <location>
        <begin position="1"/>
        <end position="11"/>
    </location>
</feature>
<keyword evidence="5" id="KW-0012">Acyltransferase</keyword>
<dbReference type="AlphaFoldDB" id="A0A956NJE8"/>
<sequence length="630" mass="70404">MAKKKAKTKASKAKDAKAKTSKARAAKPNTAKPKTAKPKVTKGPVAKAPAAKTPAAAKTSGAPKSAKAPAASKKPATSRGARALTAGKSDPKALDASIEAAAAQEGRGPVPPLPDVSELDLSAFSRQIRLRPLQKGDFEAIIDLQARCFPGMTPWKRAQFLSQLEIFPDGQVCVEYEDVIVASSSSLIVTFSEYSAWHDWQEIADSGFIRNHDPLGDTLYGIELMVHPKYRGMKLARRLYDERKRLAREHNLERIMVGGRIPGYGRYSEELTAREYVEKVIDKTLFDPVLTPQISNGFTLRQLVPDYLPSDRQSLGYATILEWVNLDHSPETAIGSQAARICVVQYEMRRVGSFEDFAAQCEYFVDTASDYRSDFVLFPELITTQLLSIIDARDPAESARRLAEYTPQYLELFGELSVRYNVNIIGGSQFVMEEDKLYNVAFLFRRDGTVAKQYKLHITPAERRWWGVEPGDRMEVFETDRGKIAIQICYDVEFPELSRVAAAKGARLIFVPFNTDERHGYLRVRHCAQARCIENHVYTAIAGCVGNLPFVDNADIHYAQSGIFTPSDFSFSRDAIAAECSANIETVIFHDLDLGLLPKHKAGGATRNWDDRRVDIYRVNYEDDVDRMEI</sequence>
<dbReference type="CDD" id="cd04301">
    <property type="entry name" value="NAT_SF"/>
    <property type="match status" value="1"/>
</dbReference>
<comment type="caution">
    <text evidence="5">The sequence shown here is derived from an EMBL/GenBank/DDBJ whole genome shotgun (WGS) entry which is preliminary data.</text>
</comment>
<evidence type="ECO:0000259" key="3">
    <source>
        <dbReference type="PROSITE" id="PS50263"/>
    </source>
</evidence>
<dbReference type="PROSITE" id="PS01227">
    <property type="entry name" value="UPF0012"/>
    <property type="match status" value="1"/>
</dbReference>
<evidence type="ECO:0000256" key="1">
    <source>
        <dbReference type="ARBA" id="ARBA00010613"/>
    </source>
</evidence>
<gene>
    <name evidence="5" type="ORF">KDA27_20895</name>
</gene>
<dbReference type="PANTHER" id="PTHR23088">
    <property type="entry name" value="NITRILASE-RELATED"/>
    <property type="match status" value="1"/>
</dbReference>
<feature type="region of interest" description="Disordered" evidence="2">
    <location>
        <begin position="1"/>
        <end position="92"/>
    </location>
</feature>
<feature type="domain" description="CN hydrolase" evidence="3">
    <location>
        <begin position="339"/>
        <end position="594"/>
    </location>
</feature>
<dbReference type="Pfam" id="PF00583">
    <property type="entry name" value="Acetyltransf_1"/>
    <property type="match status" value="1"/>
</dbReference>
<evidence type="ECO:0000313" key="5">
    <source>
        <dbReference type="EMBL" id="MCA9758265.1"/>
    </source>
</evidence>
<organism evidence="5 6">
    <name type="scientific">Eiseniibacteriota bacterium</name>
    <dbReference type="NCBI Taxonomy" id="2212470"/>
    <lineage>
        <taxon>Bacteria</taxon>
        <taxon>Candidatus Eiseniibacteriota</taxon>
    </lineage>
</organism>
<dbReference type="InterPro" id="IPR003010">
    <property type="entry name" value="C-N_Hydrolase"/>
</dbReference>
<dbReference type="InterPro" id="IPR036526">
    <property type="entry name" value="C-N_Hydrolase_sf"/>
</dbReference>
<dbReference type="SUPFAM" id="SSF56317">
    <property type="entry name" value="Carbon-nitrogen hydrolase"/>
    <property type="match status" value="1"/>
</dbReference>
<evidence type="ECO:0000259" key="4">
    <source>
        <dbReference type="PROSITE" id="PS51186"/>
    </source>
</evidence>
<dbReference type="PROSITE" id="PS51186">
    <property type="entry name" value="GNAT"/>
    <property type="match status" value="1"/>
</dbReference>